<protein>
    <submittedName>
        <fullName evidence="2">Uncharacterized protein</fullName>
    </submittedName>
</protein>
<dbReference type="AlphaFoldDB" id="A0AAW1L1M2"/>
<accession>A0AAW1L1M2</accession>
<keyword evidence="3" id="KW-1185">Reference proteome</keyword>
<keyword evidence="1" id="KW-0732">Signal</keyword>
<evidence type="ECO:0000313" key="2">
    <source>
        <dbReference type="EMBL" id="KAK9727410.1"/>
    </source>
</evidence>
<proteinExistence type="predicted"/>
<dbReference type="Proteomes" id="UP001458880">
    <property type="component" value="Unassembled WGS sequence"/>
</dbReference>
<feature type="signal peptide" evidence="1">
    <location>
        <begin position="1"/>
        <end position="17"/>
    </location>
</feature>
<evidence type="ECO:0000313" key="3">
    <source>
        <dbReference type="Proteomes" id="UP001458880"/>
    </source>
</evidence>
<organism evidence="2 3">
    <name type="scientific">Popillia japonica</name>
    <name type="common">Japanese beetle</name>
    <dbReference type="NCBI Taxonomy" id="7064"/>
    <lineage>
        <taxon>Eukaryota</taxon>
        <taxon>Metazoa</taxon>
        <taxon>Ecdysozoa</taxon>
        <taxon>Arthropoda</taxon>
        <taxon>Hexapoda</taxon>
        <taxon>Insecta</taxon>
        <taxon>Pterygota</taxon>
        <taxon>Neoptera</taxon>
        <taxon>Endopterygota</taxon>
        <taxon>Coleoptera</taxon>
        <taxon>Polyphaga</taxon>
        <taxon>Scarabaeiformia</taxon>
        <taxon>Scarabaeidae</taxon>
        <taxon>Rutelinae</taxon>
        <taxon>Popillia</taxon>
    </lineage>
</organism>
<gene>
    <name evidence="2" type="ORF">QE152_g19182</name>
</gene>
<sequence length="122" mass="12986">MKSLAVLFAVLIASTFAEDEIDASKTVTKRGALYSGYGGYGYGHGYGYGYPVVSTAVVHTPVVAKSYYGGYGSGYYGGYGGYGGYGHYGLGHGYYYPAYSYSHFGLGHGLGYGYYGHGYGLW</sequence>
<reference evidence="2 3" key="1">
    <citation type="journal article" date="2024" name="BMC Genomics">
        <title>De novo assembly and annotation of Popillia japonica's genome with initial clues to its potential as an invasive pest.</title>
        <authorList>
            <person name="Cucini C."/>
            <person name="Boschi S."/>
            <person name="Funari R."/>
            <person name="Cardaioli E."/>
            <person name="Iannotti N."/>
            <person name="Marturano G."/>
            <person name="Paoli F."/>
            <person name="Bruttini M."/>
            <person name="Carapelli A."/>
            <person name="Frati F."/>
            <person name="Nardi F."/>
        </authorList>
    </citation>
    <scope>NUCLEOTIDE SEQUENCE [LARGE SCALE GENOMIC DNA]</scope>
    <source>
        <strain evidence="2">DMR45628</strain>
    </source>
</reference>
<evidence type="ECO:0000256" key="1">
    <source>
        <dbReference type="SAM" id="SignalP"/>
    </source>
</evidence>
<comment type="caution">
    <text evidence="2">The sequence shown here is derived from an EMBL/GenBank/DDBJ whole genome shotgun (WGS) entry which is preliminary data.</text>
</comment>
<feature type="chain" id="PRO_5043855960" evidence="1">
    <location>
        <begin position="18"/>
        <end position="122"/>
    </location>
</feature>
<name>A0AAW1L1M2_POPJA</name>
<dbReference type="EMBL" id="JASPKY010000179">
    <property type="protein sequence ID" value="KAK9727410.1"/>
    <property type="molecule type" value="Genomic_DNA"/>
</dbReference>